<dbReference type="GeneID" id="19899433"/>
<dbReference type="Proteomes" id="UP000016924">
    <property type="component" value="Unassembled WGS sequence"/>
</dbReference>
<dbReference type="GO" id="GO:0003677">
    <property type="term" value="F:DNA binding"/>
    <property type="evidence" value="ECO:0007669"/>
    <property type="project" value="UniProtKB-KW"/>
</dbReference>
<keyword evidence="1" id="KW-0479">Metal-binding</keyword>
<evidence type="ECO:0000256" key="1">
    <source>
        <dbReference type="ARBA" id="ARBA00022723"/>
    </source>
</evidence>
<evidence type="ECO:0000256" key="3">
    <source>
        <dbReference type="ARBA" id="ARBA00023015"/>
    </source>
</evidence>
<dbReference type="PANTHER" id="PTHR36206">
    <property type="entry name" value="ASPERCRYPTIN BIOSYNTHESIS CLUSTER-SPECIFIC TRANSCRIPTION REGULATOR ATNN-RELATED"/>
    <property type="match status" value="1"/>
</dbReference>
<protein>
    <submittedName>
        <fullName evidence="7">Uncharacterized protein</fullName>
    </submittedName>
</protein>
<evidence type="ECO:0000256" key="5">
    <source>
        <dbReference type="ARBA" id="ARBA00023163"/>
    </source>
</evidence>
<evidence type="ECO:0000256" key="2">
    <source>
        <dbReference type="ARBA" id="ARBA00022833"/>
    </source>
</evidence>
<keyword evidence="5" id="KW-0804">Transcription</keyword>
<dbReference type="OrthoDB" id="2593732at2759"/>
<gene>
    <name evidence="7" type="ORF">W97_02122</name>
</gene>
<dbReference type="eggNOG" id="ENOG502SQ3E">
    <property type="taxonomic scope" value="Eukaryota"/>
</dbReference>
<accession>R7YLV1</accession>
<dbReference type="OMA" id="SADIYPQ"/>
<proteinExistence type="predicted"/>
<keyword evidence="4" id="KW-0238">DNA-binding</keyword>
<dbReference type="RefSeq" id="XP_007778214.1">
    <property type="nucleotide sequence ID" value="XM_007780024.1"/>
</dbReference>
<reference evidence="8" key="1">
    <citation type="submission" date="2012-06" db="EMBL/GenBank/DDBJ databases">
        <title>The genome sequence of Coniosporium apollinis CBS 100218.</title>
        <authorList>
            <consortium name="The Broad Institute Genome Sequencing Platform"/>
            <person name="Cuomo C."/>
            <person name="Gorbushina A."/>
            <person name="Noack S."/>
            <person name="Walker B."/>
            <person name="Young S.K."/>
            <person name="Zeng Q."/>
            <person name="Gargeya S."/>
            <person name="Fitzgerald M."/>
            <person name="Haas B."/>
            <person name="Abouelleil A."/>
            <person name="Alvarado L."/>
            <person name="Arachchi H.M."/>
            <person name="Berlin A.M."/>
            <person name="Chapman S.B."/>
            <person name="Goldberg J."/>
            <person name="Griggs A."/>
            <person name="Gujja S."/>
            <person name="Hansen M."/>
            <person name="Howarth C."/>
            <person name="Imamovic A."/>
            <person name="Larimer J."/>
            <person name="McCowan C."/>
            <person name="Montmayeur A."/>
            <person name="Murphy C."/>
            <person name="Neiman D."/>
            <person name="Pearson M."/>
            <person name="Priest M."/>
            <person name="Roberts A."/>
            <person name="Saif S."/>
            <person name="Shea T."/>
            <person name="Sisk P."/>
            <person name="Sykes S."/>
            <person name="Wortman J."/>
            <person name="Nusbaum C."/>
            <person name="Birren B."/>
        </authorList>
    </citation>
    <scope>NUCLEOTIDE SEQUENCE [LARGE SCALE GENOMIC DNA]</scope>
    <source>
        <strain evidence="8">CBS 100218</strain>
    </source>
</reference>
<name>R7YLV1_CONA1</name>
<evidence type="ECO:0000256" key="6">
    <source>
        <dbReference type="ARBA" id="ARBA00023242"/>
    </source>
</evidence>
<keyword evidence="8" id="KW-1185">Reference proteome</keyword>
<evidence type="ECO:0000313" key="7">
    <source>
        <dbReference type="EMBL" id="EON62897.1"/>
    </source>
</evidence>
<keyword evidence="6" id="KW-0539">Nucleus</keyword>
<evidence type="ECO:0000256" key="4">
    <source>
        <dbReference type="ARBA" id="ARBA00023125"/>
    </source>
</evidence>
<sequence>MVGLGNMSIAHLHYNMDEDLVEAFTRLDVQASSYVARRAPAITRQPVFDSSSVFVEVNNAEEHLYQELNCVWSFLRNTAEDYRYREANLIPLDVLAQAQSIQSRLRQWETAFMPFWAVYQSETSEGAHQAKLLRIYHDTATVLMADALHPVEVVFDAFDDTFRRIVLLSEELLRKKFAGSSANTFSIEMGIVYPLYLTAVKCRIVDLRAKAIQLLLSVPQPEGIWDGRVMAKIAEQVKQIEEEGLHATFLNVHRVPEFRRVHAIGIDIDAKARTAEFSCKLRPNGPDGEWEERKHFVRW</sequence>
<dbReference type="GO" id="GO:0046872">
    <property type="term" value="F:metal ion binding"/>
    <property type="evidence" value="ECO:0007669"/>
    <property type="project" value="UniProtKB-KW"/>
</dbReference>
<evidence type="ECO:0000313" key="8">
    <source>
        <dbReference type="Proteomes" id="UP000016924"/>
    </source>
</evidence>
<dbReference type="AlphaFoldDB" id="R7YLV1"/>
<keyword evidence="3" id="KW-0805">Transcription regulation</keyword>
<keyword evidence="2" id="KW-0862">Zinc</keyword>
<dbReference type="EMBL" id="JH767560">
    <property type="protein sequence ID" value="EON62897.1"/>
    <property type="molecule type" value="Genomic_DNA"/>
</dbReference>
<dbReference type="HOGENOM" id="CLU_821374_0_0_1"/>
<dbReference type="PANTHER" id="PTHR36206:SF10">
    <property type="entry name" value="ZN(II)2CYS6 TRANSCRIPTION FACTOR (EUROFUNG)"/>
    <property type="match status" value="1"/>
</dbReference>
<dbReference type="STRING" id="1168221.R7YLV1"/>
<organism evidence="7 8">
    <name type="scientific">Coniosporium apollinis (strain CBS 100218)</name>
    <name type="common">Rock-inhabiting black yeast</name>
    <dbReference type="NCBI Taxonomy" id="1168221"/>
    <lineage>
        <taxon>Eukaryota</taxon>
        <taxon>Fungi</taxon>
        <taxon>Dikarya</taxon>
        <taxon>Ascomycota</taxon>
        <taxon>Pezizomycotina</taxon>
        <taxon>Dothideomycetes</taxon>
        <taxon>Dothideomycetes incertae sedis</taxon>
        <taxon>Coniosporium</taxon>
    </lineage>
</organism>
<dbReference type="InterPro" id="IPR052360">
    <property type="entry name" value="Transcr_Regulatory_Proteins"/>
</dbReference>